<proteinExistence type="predicted"/>
<evidence type="ECO:0000313" key="4">
    <source>
        <dbReference type="Proteomes" id="UP001197247"/>
    </source>
</evidence>
<sequence length="777" mass="82821">MPDHGSSRPRRGAPILAMAAAVLAATLASALLGPAANAADNATDVPLHPAPQVNLSMLGGSDRGYAVQMEKPIPGRWGVYTGGPGDRLTERTVAVPQDRPWDATYLGVVGQQLGYVVDFPGTVTRYEMHRLNVLTGNDTALGTVTTRPVAFTADSWLSFSDGWLVSTRFADGTATRVAETGTMWHVELTTNGMLIETTNDARSEWYLDLVDFDSGTRRRVATEAQIYQFSVSPTTMVWTANPEVGKPQVVKVQDRSSGQLFTYLETDDYADATPKVAGDHGAAYVVPRVDSWKLRTVTPSGVVSTVDLPDYAEGLAADGPRWLLGVRGRTGDAGVWAVRDGAAAQVATVAAPDTGVTGISFAAGRIYYADNATYDDGTTPLDLSAPMSVWSRPVTGLGAPVLGDETELEQRSAHLLGDSSLSMSFSAGRGVVSGVVTGSQFTWRLLDRGRTTATVRQPFSFQPTGEYDTRYPNVSGPYLVAAGHVYDPGGKLLYSRPGAASGEIGYHDGNDDLYGPRLIYTRDAKKSGYQDIWLRDLDRPKSASNPGRLGSVKVSSPKVAIWGNTVAWQSGSREISLRTLSSTKVRKVRITGPLVELTLGEGVLAWNANAKTYALSTVSSTSVPWALAAAGRTIRVDDHYLARRVSTGAVVVYRMYTGDYHPRLIGTFAPAGFTPNGDGRADTWNPQFDLSKPVDDVQLVVRSTKTGSVLRTLTGTGPDGSIRDLAFDGRNGSGKPLANGTYSWQLTASAKDGEGAVIGIRGEKKVTGTVKIGKVGS</sequence>
<feature type="signal peptide" evidence="1">
    <location>
        <begin position="1"/>
        <end position="38"/>
    </location>
</feature>
<comment type="caution">
    <text evidence="3">The sequence shown here is derived from an EMBL/GenBank/DDBJ whole genome shotgun (WGS) entry which is preliminary data.</text>
</comment>
<evidence type="ECO:0000313" key="3">
    <source>
        <dbReference type="EMBL" id="MBT0768825.1"/>
    </source>
</evidence>
<dbReference type="InterPro" id="IPR025965">
    <property type="entry name" value="FlgD/Vpr_Ig-like"/>
</dbReference>
<evidence type="ECO:0000256" key="1">
    <source>
        <dbReference type="SAM" id="SignalP"/>
    </source>
</evidence>
<dbReference type="Proteomes" id="UP001197247">
    <property type="component" value="Unassembled WGS sequence"/>
</dbReference>
<organism evidence="3 4">
    <name type="scientific">Kineosporia corallincola</name>
    <dbReference type="NCBI Taxonomy" id="2835133"/>
    <lineage>
        <taxon>Bacteria</taxon>
        <taxon>Bacillati</taxon>
        <taxon>Actinomycetota</taxon>
        <taxon>Actinomycetes</taxon>
        <taxon>Kineosporiales</taxon>
        <taxon>Kineosporiaceae</taxon>
        <taxon>Kineosporia</taxon>
    </lineage>
</organism>
<keyword evidence="1" id="KW-0732">Signal</keyword>
<accession>A0ABS5TCL2</accession>
<feature type="domain" description="FlgD/Vpr Ig-like" evidence="2">
    <location>
        <begin position="687"/>
        <end position="751"/>
    </location>
</feature>
<name>A0ABS5TCL2_9ACTN</name>
<reference evidence="3 4" key="1">
    <citation type="submission" date="2021-05" db="EMBL/GenBank/DDBJ databases">
        <title>Kineosporia and Streptomyces sp. nov. two new marine actinobacteria isolated from Coral.</title>
        <authorList>
            <person name="Buangrab K."/>
            <person name="Sutthacheep M."/>
            <person name="Yeemin T."/>
            <person name="Harunari E."/>
            <person name="Igarashi Y."/>
            <person name="Kanchanasin P."/>
            <person name="Tanasupawat S."/>
            <person name="Phongsopitanun W."/>
        </authorList>
    </citation>
    <scope>NUCLEOTIDE SEQUENCE [LARGE SCALE GENOMIC DNA]</scope>
    <source>
        <strain evidence="3 4">J2-2</strain>
    </source>
</reference>
<evidence type="ECO:0000259" key="2">
    <source>
        <dbReference type="Pfam" id="PF13860"/>
    </source>
</evidence>
<dbReference type="Pfam" id="PF13860">
    <property type="entry name" value="FlgD_ig"/>
    <property type="match status" value="1"/>
</dbReference>
<dbReference type="RefSeq" id="WP_214155130.1">
    <property type="nucleotide sequence ID" value="NZ_JAHBAY010000003.1"/>
</dbReference>
<keyword evidence="4" id="KW-1185">Reference proteome</keyword>
<dbReference type="InterPro" id="IPR006311">
    <property type="entry name" value="TAT_signal"/>
</dbReference>
<dbReference type="EMBL" id="JAHBAY010000003">
    <property type="protein sequence ID" value="MBT0768825.1"/>
    <property type="molecule type" value="Genomic_DNA"/>
</dbReference>
<dbReference type="PROSITE" id="PS51318">
    <property type="entry name" value="TAT"/>
    <property type="match status" value="1"/>
</dbReference>
<protein>
    <recommendedName>
        <fullName evidence="2">FlgD/Vpr Ig-like domain-containing protein</fullName>
    </recommendedName>
</protein>
<feature type="chain" id="PRO_5045953896" description="FlgD/Vpr Ig-like domain-containing protein" evidence="1">
    <location>
        <begin position="39"/>
        <end position="777"/>
    </location>
</feature>
<gene>
    <name evidence="3" type="ORF">KIH74_07800</name>
</gene>
<dbReference type="Gene3D" id="2.60.40.4070">
    <property type="match status" value="1"/>
</dbReference>